<dbReference type="PANTHER" id="PTHR24392:SF31">
    <property type="entry name" value="C2H2-TYPE DOMAIN-CONTAINING PROTEIN"/>
    <property type="match status" value="1"/>
</dbReference>
<feature type="compositionally biased region" description="Polar residues" evidence="11">
    <location>
        <begin position="345"/>
        <end position="392"/>
    </location>
</feature>
<dbReference type="GO" id="GO:0003677">
    <property type="term" value="F:DNA binding"/>
    <property type="evidence" value="ECO:0007669"/>
    <property type="project" value="UniProtKB-KW"/>
</dbReference>
<feature type="region of interest" description="Disordered" evidence="11">
    <location>
        <begin position="1"/>
        <end position="38"/>
    </location>
</feature>
<feature type="compositionally biased region" description="Basic and acidic residues" evidence="11">
    <location>
        <begin position="1413"/>
        <end position="1423"/>
    </location>
</feature>
<feature type="non-terminal residue" evidence="14">
    <location>
        <position position="1"/>
    </location>
</feature>
<evidence type="ECO:0000259" key="12">
    <source>
        <dbReference type="PROSITE" id="PS50102"/>
    </source>
</evidence>
<keyword evidence="8" id="KW-0539">Nucleus</keyword>
<dbReference type="SMART" id="SM00355">
    <property type="entry name" value="ZnF_C2H2"/>
    <property type="match status" value="11"/>
</dbReference>
<dbReference type="SMART" id="SM00360">
    <property type="entry name" value="RRM"/>
    <property type="match status" value="1"/>
</dbReference>
<dbReference type="SUPFAM" id="SSF101447">
    <property type="entry name" value="Formin homology 2 domain (FH2 domain)"/>
    <property type="match status" value="1"/>
</dbReference>
<dbReference type="Gene3D" id="3.30.70.330">
    <property type="match status" value="1"/>
</dbReference>
<evidence type="ECO:0000256" key="11">
    <source>
        <dbReference type="SAM" id="MobiDB-lite"/>
    </source>
</evidence>
<dbReference type="OrthoDB" id="6347039at2759"/>
<dbReference type="PROSITE" id="PS50102">
    <property type="entry name" value="RRM"/>
    <property type="match status" value="1"/>
</dbReference>
<feature type="compositionally biased region" description="Low complexity" evidence="11">
    <location>
        <begin position="1169"/>
        <end position="1183"/>
    </location>
</feature>
<comment type="subcellular location">
    <subcellularLocation>
        <location evidence="1">Nucleus</location>
    </subcellularLocation>
</comment>
<feature type="compositionally biased region" description="Basic residues" evidence="11">
    <location>
        <begin position="1312"/>
        <end position="1321"/>
    </location>
</feature>
<evidence type="ECO:0000256" key="9">
    <source>
        <dbReference type="PROSITE-ProRule" id="PRU00042"/>
    </source>
</evidence>
<feature type="compositionally biased region" description="Polar residues" evidence="11">
    <location>
        <begin position="877"/>
        <end position="886"/>
    </location>
</feature>
<keyword evidence="3" id="KW-0677">Repeat</keyword>
<feature type="compositionally biased region" description="Basic and acidic residues" evidence="11">
    <location>
        <begin position="805"/>
        <end position="874"/>
    </location>
</feature>
<feature type="region of interest" description="Disordered" evidence="11">
    <location>
        <begin position="2366"/>
        <end position="2388"/>
    </location>
</feature>
<gene>
    <name evidence="14" type="primary">Rest_2</name>
    <name evidence="14" type="ORF">Anas_06830</name>
</gene>
<feature type="region of interest" description="Disordered" evidence="11">
    <location>
        <begin position="476"/>
        <end position="506"/>
    </location>
</feature>
<evidence type="ECO:0000256" key="3">
    <source>
        <dbReference type="ARBA" id="ARBA00022737"/>
    </source>
</evidence>
<feature type="compositionally biased region" description="Basic and acidic residues" evidence="11">
    <location>
        <begin position="1239"/>
        <end position="1305"/>
    </location>
</feature>
<feature type="region of interest" description="Disordered" evidence="11">
    <location>
        <begin position="340"/>
        <end position="392"/>
    </location>
</feature>
<keyword evidence="15" id="KW-1185">Reference proteome</keyword>
<feature type="compositionally biased region" description="Low complexity" evidence="11">
    <location>
        <begin position="710"/>
        <end position="724"/>
    </location>
</feature>
<dbReference type="Proteomes" id="UP000326759">
    <property type="component" value="Unassembled WGS sequence"/>
</dbReference>
<accession>A0A5N5TML5</accession>
<evidence type="ECO:0000256" key="7">
    <source>
        <dbReference type="ARBA" id="ARBA00023125"/>
    </source>
</evidence>
<feature type="region of interest" description="Disordered" evidence="11">
    <location>
        <begin position="1205"/>
        <end position="1443"/>
    </location>
</feature>
<keyword evidence="7" id="KW-0238">DNA-binding</keyword>
<feature type="region of interest" description="Disordered" evidence="11">
    <location>
        <begin position="3032"/>
        <end position="3052"/>
    </location>
</feature>
<protein>
    <submittedName>
        <fullName evidence="14">RE1-silencing transcription factor</fullName>
    </submittedName>
</protein>
<evidence type="ECO:0000313" key="15">
    <source>
        <dbReference type="Proteomes" id="UP000326759"/>
    </source>
</evidence>
<dbReference type="PANTHER" id="PTHR24392">
    <property type="entry name" value="ZINC FINGER PROTEIN"/>
    <property type="match status" value="1"/>
</dbReference>
<dbReference type="EMBL" id="SEYY01000405">
    <property type="protein sequence ID" value="KAB7507341.1"/>
    <property type="molecule type" value="Genomic_DNA"/>
</dbReference>
<feature type="compositionally biased region" description="Basic and acidic residues" evidence="11">
    <location>
        <begin position="1322"/>
        <end position="1352"/>
    </location>
</feature>
<feature type="region of interest" description="Disordered" evidence="11">
    <location>
        <begin position="657"/>
        <end position="763"/>
    </location>
</feature>
<organism evidence="14 15">
    <name type="scientific">Armadillidium nasatum</name>
    <dbReference type="NCBI Taxonomy" id="96803"/>
    <lineage>
        <taxon>Eukaryota</taxon>
        <taxon>Metazoa</taxon>
        <taxon>Ecdysozoa</taxon>
        <taxon>Arthropoda</taxon>
        <taxon>Crustacea</taxon>
        <taxon>Multicrustacea</taxon>
        <taxon>Malacostraca</taxon>
        <taxon>Eumalacostraca</taxon>
        <taxon>Peracarida</taxon>
        <taxon>Isopoda</taxon>
        <taxon>Oniscidea</taxon>
        <taxon>Crinocheta</taxon>
        <taxon>Armadillidiidae</taxon>
        <taxon>Armadillidium</taxon>
    </lineage>
</organism>
<dbReference type="InterPro" id="IPR013087">
    <property type="entry name" value="Znf_C2H2_type"/>
</dbReference>
<keyword evidence="2" id="KW-0479">Metal-binding</keyword>
<feature type="region of interest" description="Disordered" evidence="11">
    <location>
        <begin position="1492"/>
        <end position="1522"/>
    </location>
</feature>
<evidence type="ECO:0000259" key="13">
    <source>
        <dbReference type="PROSITE" id="PS50157"/>
    </source>
</evidence>
<evidence type="ECO:0000313" key="14">
    <source>
        <dbReference type="EMBL" id="KAB7507341.1"/>
    </source>
</evidence>
<feature type="region of interest" description="Disordered" evidence="11">
    <location>
        <begin position="612"/>
        <end position="642"/>
    </location>
</feature>
<feature type="compositionally biased region" description="Pro residues" evidence="11">
    <location>
        <begin position="1150"/>
        <end position="1168"/>
    </location>
</feature>
<evidence type="ECO:0000256" key="5">
    <source>
        <dbReference type="ARBA" id="ARBA00022833"/>
    </source>
</evidence>
<dbReference type="InterPro" id="IPR000504">
    <property type="entry name" value="RRM_dom"/>
</dbReference>
<evidence type="ECO:0000256" key="4">
    <source>
        <dbReference type="ARBA" id="ARBA00022771"/>
    </source>
</evidence>
<feature type="compositionally biased region" description="Polar residues" evidence="11">
    <location>
        <begin position="2310"/>
        <end position="2328"/>
    </location>
</feature>
<feature type="compositionally biased region" description="Basic and acidic residues" evidence="11">
    <location>
        <begin position="13"/>
        <end position="37"/>
    </location>
</feature>
<sequence>SGRSYRDHHHHNSSNDHHSRSKDRNYETSKDKDERCGNFHSVAGSTSFVRETQMKVAKSPSAIINSKDSFNKIENRQKIREKELFGDDSSSVNLHSTCLPIKDFKKHSLLDLPMPPAVQKESFTALSSSEGNLRSGISKLSISKNQVQPIPTSVSQSSTLSTAPLSNLDVIKKRIGVNEMASNPSANNTNNNNNNTTRSLFSVENLNESKCTEVLFTNVGQKFNREYQESQSVSFSSSPSPTATLPPVAAKSFKSQLPNSNISSSINKSSVNLNTMLNSSLPSKHLPASSKSLGNYEKSDNISWGKSVQKNITYPFQGKFSVSNKSTTSKSITSLQAADIPLPTYPNNSSNIDTPQSPDNDATFSPESSGDSSDNINSFKNQNKNLSNTNSLPSVNMEAIQKALNFINSHDKKSESKNISYRYEDFVGPAKPTSKSEYYDPEESWQTSSEQLGSKDVDLRNKKDVDLRQIPGQYITTSFSSPAQGQSIKKSLPDSQSSNFSSLHAASGSNWYSTDIRRNSISPSKELKDVDMRSLVCSSPQQNIGIGVVQSSKFPNLQTNIEVSKSDINKSQKELSKLDVIRNRIANDQDKLFKPGQKGVAASQLESYKQKREKYPVSSKQSFAKCGDSSDSRSTTTTIPKKGGNFISVLDELLPEGEVNDKRNQKETELDQSHKSFSKPEGDSDGNVLKNNSVGDAGKSKLYATKKTRSISTSATAVSSSLTAVKRDQPIGKSVERPRNSLENSPSSDHRSEKLTGNDTIGINLKTTRVEGMKDARSEINTQLPVSHVLPLKDPRTDIASLDSQLDKRRDPRSEHIKTSRPDIPRDSQAEPTKTLKPDIPRDPRSECTKALRPDIPRDPRSDIHQDVNWDIRSKPKVSSRSSLHDQSVIDRRPLSNSLLGPRPDANLRDVRNEYPLILNKRPDHPGLLPLPVRRDPRLNADFQRDARSNTLQSNIQKDPRFSSLKNKGYQEFRPQIPLNLDKRWTPVAGNVSKPPFSSNSFTHGGFVSSHSVTARPPHPPIIPATVPQNSAIANSFTCLMMQGLPHYANSSHIYKFFDEYLLRDLCIELNDAYECKGTAYIHFPSHLSAKEALEKENGKTMHGFKIYLRICSVGILRQAKATNGVQNFDREKYLDIPSRPKGTGNPFYNPKPKPQPPPPPPPPPPPSQSSSTLQSPSVSQSSIIDEDCVEESEKCEPPFKQGYSNLCGVTVDPKASKGLQSFKIPKLRKTASQEDSAQDSKDRTEENKILKSDIENYSKSQESEEKCQKSKMESLKSNKRVSENKTKERKDKDFSLSSEVEKQLKISSVTKKNRRYHKIVKRLDSDSDSDNEKGDPDSKKESSKLKAKYVDSEDSENESSLTIDETAVHCSESSDVESEESEEEFEMKRVHVERVFPHNKGRRAASIAQQIKPREKKTEIKSNKKLNTSLSKQRGRRKKANKIDTEFGKAKITRLKHVEFKEILSLKKKLRVIIPTPLKLVYSVVSEDKLPCRGSKRRGRPASPSPSETLSETPSTCTTVSNSQDLLRQNDSLDLLIAETEKELKGDSFEDSFLKENSSKRSIPQSIIRPPKRAKKDNFKWQKGYQRKGIPVPDIFLNKIKNRKRSYSWACNKPKKRIKLSKGIALKNEKSPSISNQPSIFDDNILCDNELPDIAQITPSLTDNILPVLSSIESVIRADMEMSSEKSQCSLTSEKAKERIKMISNDLLETANKFTEKESQENCIGFSSLIFSHLQKDKNSNDVEDDDDTDLSLQVNQIVESLDHSIPCASSTSQEISEAKITSLNSIPVSGGIDMSNNLHENKHIKTSLITKCELSGTASADSSLTEATALPKVKSTADNFSTSASLVGNILETEPISNFIDKLNDEEETRDLITNVKNKSHVDDLKVARIENQNMMENFKAIRKADTVEYIKEAHTNENALKSDTACESSNFEPIREDHRITDANESVKTTLSVENLKTDKVRVISNHASLNESDKITDAIENVKETYTVENITKTDTVYESNNLEILNKDNKIANTLENVKETQTVENIKIDKVHKNGNLVALSEGDKISDGIENVNETHAEENITNTDIICKNSNLETLNEGDKIASVIEEVKETHTDENITKTHTLYKSHNTEIISENYKISSAIENSKERVENFAETDKVSKTSSIMTLSDGESVRTEEIVENINEAPIVENNMNTSTACKTDSTNIKTADRISTYIKDSVNFLNTCENDLNTVANLIDDHTVGETTRGDKSENVNQNEGETACKEKICLENVKNLSDSENIFNKNESLYNTNSNSDPGFVIGSESCLMESNIIIDKESEEVTSCSFEQPQNNEKVENSCSKPGTDKDADKNTPLLPGTELNTTHSSSLIKTIEDQGINVDSENDTVTSDYHQQNSVQKDSSETINSSASQIDMLPPLIIAVNKDINAIDELPSSMNSLNSSSNLSLKSSDLGKLCAFGEVVESENGNISELNSNTVTEIGAESDVDDGASIGLSSMCSFPDDSSVVSNEGREATTPEILVSSSGKKAKKEKASLSNISIERRRITRGSLVLPQVTETLLWDDGGIVDLFQCDQCDYVGKQRVSHIINFHYEREVPCEFRKEDYTPLLRDTLGPIQLKSKKGKLDLSWIPKQMIFNEEIHCNIKGCDYNSSSRFDFVYHLLEHVPEAASSLYHCRLCNFMTDNLTHFYDHVTSHTGEYRHTCDRCGQRGFSVESLIHHHKDYHGNQSQEIRSEDMILEDGWPYIHVCRSCHHVQITLGKIEEHIQTKHNGKADYIKANMSRHVSTHSDKKKELESCSISKKKESAGEESSVIKSNVKKTIKGKGKRLKKTKCKLKLNIDKPTNVPIFLGNEDENLVKDNEKEKSVEDLVNRILLNNYTTKSSTEIKKKISSLENILKKVDDSYNDNEPCVSESNSNDLLSPTLQSEHNIVKEQINEEKPVEAPNKDTLKQQETDTVFKHNYNQTNLVQYNASEKDGNSNNNIEVQEHPNNVVVSKSDKNTLSNDLSEPSCNLTSSKKVTTAPLIGIISRLKENLSKEDILEKIKEKESSFTKAPSMSGSDTDSDSENNLVICEDENSQGENYIPEPSTEPMKNSILRVKPAQELFPQNPEPGSSTAVPIRCKLSTCKYSSSSLSDLRGHMYQNHRFYLCTFVECQYSTVYNSVFDYHLAENHQVIRRACPLLNCRTTSVMPPSELVKHFAHQHPLELVNNTFSGVEITTPAVNENENFLRIESVQSLDPQSASRIFSSEGEPSQKQEAKAIDSQSYIGALRDTNPEAKKIALIQPKLEPPSSPSGVLDFPAADTLPTQPPTVPVFPLFIRYQSQRAFNTYTMNKAPEIFKCMISGCTFATDDPQAFRSHSANHIVFLFQLPILKVLVCSNTGRKSFPCCYCLVKTTSVKILVDHIQEEHSHCAFQCKYCLYRASTKIYLGVHLRKFHPDKEARYIKVSTLNSQPPANPPIEHFVHPYQCTHGNY</sequence>
<keyword evidence="4 9" id="KW-0863">Zinc-finger</keyword>
<feature type="compositionally biased region" description="Basic and acidic residues" evidence="11">
    <location>
        <begin position="659"/>
        <end position="682"/>
    </location>
</feature>
<feature type="region of interest" description="Disordered" evidence="11">
    <location>
        <begin position="430"/>
        <end position="460"/>
    </location>
</feature>
<feature type="compositionally biased region" description="Polar residues" evidence="11">
    <location>
        <begin position="3036"/>
        <end position="3046"/>
    </location>
</feature>
<name>A0A5N5TML5_9CRUS</name>
<dbReference type="InterPro" id="IPR035979">
    <property type="entry name" value="RBD_domain_sf"/>
</dbReference>
<feature type="domain" description="C2H2-type" evidence="13">
    <location>
        <begin position="2658"/>
        <end position="2685"/>
    </location>
</feature>
<feature type="compositionally biased region" description="Basic residues" evidence="11">
    <location>
        <begin position="1"/>
        <end position="12"/>
    </location>
</feature>
<feature type="region of interest" description="Disordered" evidence="11">
    <location>
        <begin position="786"/>
        <end position="898"/>
    </location>
</feature>
<feature type="compositionally biased region" description="Low complexity" evidence="11">
    <location>
        <begin position="1502"/>
        <end position="1520"/>
    </location>
</feature>
<evidence type="ECO:0000256" key="8">
    <source>
        <dbReference type="ARBA" id="ARBA00023242"/>
    </source>
</evidence>
<keyword evidence="6 10" id="KW-0694">RNA-binding</keyword>
<feature type="compositionally biased region" description="Acidic residues" evidence="11">
    <location>
        <begin position="1375"/>
        <end position="1386"/>
    </location>
</feature>
<feature type="region of interest" description="Disordered" evidence="11">
    <location>
        <begin position="2310"/>
        <end position="2353"/>
    </location>
</feature>
<dbReference type="SUPFAM" id="SSF54928">
    <property type="entry name" value="RNA-binding domain, RBD"/>
    <property type="match status" value="1"/>
</dbReference>
<feature type="compositionally biased region" description="Basic and acidic residues" evidence="11">
    <location>
        <begin position="725"/>
        <end position="740"/>
    </location>
</feature>
<evidence type="ECO:0000256" key="2">
    <source>
        <dbReference type="ARBA" id="ARBA00022723"/>
    </source>
</evidence>
<feature type="compositionally biased region" description="Basic and acidic residues" evidence="11">
    <location>
        <begin position="1387"/>
        <end position="1397"/>
    </location>
</feature>
<comment type="caution">
    <text evidence="14">The sequence shown here is derived from an EMBL/GenBank/DDBJ whole genome shotgun (WGS) entry which is preliminary data.</text>
</comment>
<evidence type="ECO:0000256" key="1">
    <source>
        <dbReference type="ARBA" id="ARBA00004123"/>
    </source>
</evidence>
<feature type="region of interest" description="Disordered" evidence="11">
    <location>
        <begin position="1134"/>
        <end position="1192"/>
    </location>
</feature>
<evidence type="ECO:0000256" key="10">
    <source>
        <dbReference type="PROSITE-ProRule" id="PRU00176"/>
    </source>
</evidence>
<dbReference type="GO" id="GO:0003723">
    <property type="term" value="F:RNA binding"/>
    <property type="evidence" value="ECO:0007669"/>
    <property type="project" value="UniProtKB-UniRule"/>
</dbReference>
<reference evidence="14 15" key="1">
    <citation type="journal article" date="2019" name="PLoS Biol.">
        <title>Sex chromosomes control vertical transmission of feminizing Wolbachia symbionts in an isopod.</title>
        <authorList>
            <person name="Becking T."/>
            <person name="Chebbi M.A."/>
            <person name="Giraud I."/>
            <person name="Moumen B."/>
            <person name="Laverre T."/>
            <person name="Caubet Y."/>
            <person name="Peccoud J."/>
            <person name="Gilbert C."/>
            <person name="Cordaux R."/>
        </authorList>
    </citation>
    <scope>NUCLEOTIDE SEQUENCE [LARGE SCALE GENOMIC DNA]</scope>
    <source>
        <strain evidence="14">ANa2</strain>
        <tissue evidence="14">Whole body excluding digestive tract and cuticle</tissue>
    </source>
</reference>
<dbReference type="Gene3D" id="3.30.160.60">
    <property type="entry name" value="Classic Zinc Finger"/>
    <property type="match status" value="2"/>
</dbReference>
<dbReference type="GO" id="GO:0005634">
    <property type="term" value="C:nucleus"/>
    <property type="evidence" value="ECO:0007669"/>
    <property type="project" value="UniProtKB-SubCell"/>
</dbReference>
<feature type="domain" description="RRM" evidence="12">
    <location>
        <begin position="1038"/>
        <end position="1114"/>
    </location>
</feature>
<dbReference type="InterPro" id="IPR012677">
    <property type="entry name" value="Nucleotide-bd_a/b_plait_sf"/>
</dbReference>
<dbReference type="GO" id="GO:0008270">
    <property type="term" value="F:zinc ion binding"/>
    <property type="evidence" value="ECO:0007669"/>
    <property type="project" value="UniProtKB-KW"/>
</dbReference>
<dbReference type="PROSITE" id="PS50157">
    <property type="entry name" value="ZINC_FINGER_C2H2_2"/>
    <property type="match status" value="1"/>
</dbReference>
<evidence type="ECO:0000256" key="6">
    <source>
        <dbReference type="ARBA" id="ARBA00022884"/>
    </source>
</evidence>
<proteinExistence type="predicted"/>
<keyword evidence="5" id="KW-0862">Zinc</keyword>